<evidence type="ECO:0000313" key="3">
    <source>
        <dbReference type="Proteomes" id="UP001220395"/>
    </source>
</evidence>
<dbReference type="RefSeq" id="WP_273685868.1">
    <property type="nucleotide sequence ID" value="NZ_CP117411.1"/>
</dbReference>
<keyword evidence="3" id="KW-1185">Reference proteome</keyword>
<evidence type="ECO:0000313" key="2">
    <source>
        <dbReference type="EMBL" id="WCT71921.1"/>
    </source>
</evidence>
<organism evidence="2 3">
    <name type="scientific">Sphingomonas naphthae</name>
    <dbReference type="NCBI Taxonomy" id="1813468"/>
    <lineage>
        <taxon>Bacteria</taxon>
        <taxon>Pseudomonadati</taxon>
        <taxon>Pseudomonadota</taxon>
        <taxon>Alphaproteobacteria</taxon>
        <taxon>Sphingomonadales</taxon>
        <taxon>Sphingomonadaceae</taxon>
        <taxon>Sphingomonas</taxon>
    </lineage>
</organism>
<evidence type="ECO:0000256" key="1">
    <source>
        <dbReference type="SAM" id="Phobius"/>
    </source>
</evidence>
<gene>
    <name evidence="2" type="ORF">PQ455_09665</name>
</gene>
<keyword evidence="1" id="KW-1133">Transmembrane helix</keyword>
<proteinExistence type="predicted"/>
<keyword evidence="1" id="KW-0472">Membrane</keyword>
<dbReference type="EMBL" id="CP117411">
    <property type="protein sequence ID" value="WCT71921.1"/>
    <property type="molecule type" value="Genomic_DNA"/>
</dbReference>
<sequence length="81" mass="9083">MPDPQLSPEDRFRLERTRFAIISAMRASGVVLMLFGLWIWVGDLMRAGGVPAVGFPIFALGFAESLIVPQILARRWRTPRG</sequence>
<reference evidence="2 3" key="1">
    <citation type="submission" date="2023-02" db="EMBL/GenBank/DDBJ databases">
        <title>Genome sequence of Sphingomonas naphthae.</title>
        <authorList>
            <person name="Kim S."/>
            <person name="Heo J."/>
            <person name="Kwon S.-W."/>
        </authorList>
    </citation>
    <scope>NUCLEOTIDE SEQUENCE [LARGE SCALE GENOMIC DNA]</scope>
    <source>
        <strain evidence="2 3">KACC 18716</strain>
    </source>
</reference>
<feature type="transmembrane region" description="Helical" evidence="1">
    <location>
        <begin position="53"/>
        <end position="73"/>
    </location>
</feature>
<name>A0ABY7TGG9_9SPHN</name>
<keyword evidence="1" id="KW-0812">Transmembrane</keyword>
<feature type="transmembrane region" description="Helical" evidence="1">
    <location>
        <begin position="20"/>
        <end position="41"/>
    </location>
</feature>
<dbReference type="Proteomes" id="UP001220395">
    <property type="component" value="Chromosome"/>
</dbReference>
<accession>A0ABY7TGG9</accession>
<protein>
    <submittedName>
        <fullName evidence="2">Uncharacterized protein</fullName>
    </submittedName>
</protein>